<comment type="caution">
    <text evidence="2">The sequence shown here is derived from an EMBL/GenBank/DDBJ whole genome shotgun (WGS) entry which is preliminary data.</text>
</comment>
<evidence type="ECO:0000313" key="2">
    <source>
        <dbReference type="EMBL" id="KAL0125322.1"/>
    </source>
</evidence>
<sequence length="102" mass="11594">MFPVKQPPFPINVEGETDDDEKKKEKKKLSHLCACDEIHSRYVIGEVHAIEPNMHVLKANTKPSRVRDYFSTFKVHFILFSLSLSLSLPPKVSRSARNAESG</sequence>
<evidence type="ECO:0000313" key="3">
    <source>
        <dbReference type="Proteomes" id="UP001430953"/>
    </source>
</evidence>
<dbReference type="Proteomes" id="UP001430953">
    <property type="component" value="Unassembled WGS sequence"/>
</dbReference>
<dbReference type="AlphaFoldDB" id="A0AAW2GFX7"/>
<accession>A0AAW2GFX7</accession>
<name>A0AAW2GFX7_9HYME</name>
<protein>
    <submittedName>
        <fullName evidence="2">Uncharacterized protein</fullName>
    </submittedName>
</protein>
<gene>
    <name evidence="2" type="ORF">PUN28_004451</name>
</gene>
<reference evidence="2 3" key="1">
    <citation type="submission" date="2023-03" db="EMBL/GenBank/DDBJ databases">
        <title>High recombination rates correlate with genetic variation in Cardiocondyla obscurior ants.</title>
        <authorList>
            <person name="Errbii M."/>
        </authorList>
    </citation>
    <scope>NUCLEOTIDE SEQUENCE [LARGE SCALE GENOMIC DNA]</scope>
    <source>
        <strain evidence="2">Alpha-2009</strain>
        <tissue evidence="2">Whole body</tissue>
    </source>
</reference>
<organism evidence="2 3">
    <name type="scientific">Cardiocondyla obscurior</name>
    <dbReference type="NCBI Taxonomy" id="286306"/>
    <lineage>
        <taxon>Eukaryota</taxon>
        <taxon>Metazoa</taxon>
        <taxon>Ecdysozoa</taxon>
        <taxon>Arthropoda</taxon>
        <taxon>Hexapoda</taxon>
        <taxon>Insecta</taxon>
        <taxon>Pterygota</taxon>
        <taxon>Neoptera</taxon>
        <taxon>Endopterygota</taxon>
        <taxon>Hymenoptera</taxon>
        <taxon>Apocrita</taxon>
        <taxon>Aculeata</taxon>
        <taxon>Formicoidea</taxon>
        <taxon>Formicidae</taxon>
        <taxon>Myrmicinae</taxon>
        <taxon>Cardiocondyla</taxon>
    </lineage>
</organism>
<proteinExistence type="predicted"/>
<feature type="region of interest" description="Disordered" evidence="1">
    <location>
        <begin position="1"/>
        <end position="25"/>
    </location>
</feature>
<evidence type="ECO:0000256" key="1">
    <source>
        <dbReference type="SAM" id="MobiDB-lite"/>
    </source>
</evidence>
<dbReference type="EMBL" id="JADYXP020000004">
    <property type="protein sequence ID" value="KAL0125322.1"/>
    <property type="molecule type" value="Genomic_DNA"/>
</dbReference>
<keyword evidence="3" id="KW-1185">Reference proteome</keyword>
<feature type="compositionally biased region" description="Pro residues" evidence="1">
    <location>
        <begin position="1"/>
        <end position="10"/>
    </location>
</feature>